<dbReference type="AlphaFoldDB" id="A0A402BHV1"/>
<protein>
    <submittedName>
        <fullName evidence="1">Uncharacterized protein</fullName>
    </submittedName>
</protein>
<name>A0A402BHV1_9CHLR</name>
<dbReference type="EMBL" id="BIFT01000002">
    <property type="protein sequence ID" value="GCE30988.1"/>
    <property type="molecule type" value="Genomic_DNA"/>
</dbReference>
<comment type="caution">
    <text evidence="1">The sequence shown here is derived from an EMBL/GenBank/DDBJ whole genome shotgun (WGS) entry which is preliminary data.</text>
</comment>
<evidence type="ECO:0000313" key="1">
    <source>
        <dbReference type="EMBL" id="GCE30988.1"/>
    </source>
</evidence>
<keyword evidence="2" id="KW-1185">Reference proteome</keyword>
<gene>
    <name evidence="1" type="ORF">KDA_64720</name>
</gene>
<dbReference type="Proteomes" id="UP000287171">
    <property type="component" value="Unassembled WGS sequence"/>
</dbReference>
<organism evidence="1 2">
    <name type="scientific">Dictyobacter alpinus</name>
    <dbReference type="NCBI Taxonomy" id="2014873"/>
    <lineage>
        <taxon>Bacteria</taxon>
        <taxon>Bacillati</taxon>
        <taxon>Chloroflexota</taxon>
        <taxon>Ktedonobacteria</taxon>
        <taxon>Ktedonobacterales</taxon>
        <taxon>Dictyobacteraceae</taxon>
        <taxon>Dictyobacter</taxon>
    </lineage>
</organism>
<sequence length="62" mass="6861">MTKDNQPTLATNLADFLRIHLEMDVSQSLKHEILAVGLLALKPLPWLIYIPIIGELSSYGAS</sequence>
<proteinExistence type="predicted"/>
<reference evidence="2" key="1">
    <citation type="submission" date="2018-12" db="EMBL/GenBank/DDBJ databases">
        <title>Tengunoibacter tsumagoiensis gen. nov., sp. nov., Dictyobacter kobayashii sp. nov., D. alpinus sp. nov., and D. joshuensis sp. nov. and description of Dictyobacteraceae fam. nov. within the order Ktedonobacterales isolated from Tengu-no-mugimeshi.</title>
        <authorList>
            <person name="Wang C.M."/>
            <person name="Zheng Y."/>
            <person name="Sakai Y."/>
            <person name="Toyoda A."/>
            <person name="Minakuchi Y."/>
            <person name="Abe K."/>
            <person name="Yokota A."/>
            <person name="Yabe S."/>
        </authorList>
    </citation>
    <scope>NUCLEOTIDE SEQUENCE [LARGE SCALE GENOMIC DNA]</scope>
    <source>
        <strain evidence="2">Uno16</strain>
    </source>
</reference>
<accession>A0A402BHV1</accession>
<evidence type="ECO:0000313" key="2">
    <source>
        <dbReference type="Proteomes" id="UP000287171"/>
    </source>
</evidence>